<evidence type="ECO:0000313" key="3">
    <source>
        <dbReference type="EnsemblPlants" id="PNT75030"/>
    </source>
</evidence>
<accession>A0A2K2DL76</accession>
<proteinExistence type="predicted"/>
<dbReference type="Gramene" id="PNT75030">
    <property type="protein sequence ID" value="PNT75030"/>
    <property type="gene ID" value="BRADI_1g26524v3"/>
</dbReference>
<dbReference type="InParanoid" id="A0A2K2DL76"/>
<reference evidence="2" key="2">
    <citation type="submission" date="2017-06" db="EMBL/GenBank/DDBJ databases">
        <title>WGS assembly of Brachypodium distachyon.</title>
        <authorList>
            <consortium name="The International Brachypodium Initiative"/>
            <person name="Lucas S."/>
            <person name="Harmon-Smith M."/>
            <person name="Lail K."/>
            <person name="Tice H."/>
            <person name="Grimwood J."/>
            <person name="Bruce D."/>
            <person name="Barry K."/>
            <person name="Shu S."/>
            <person name="Lindquist E."/>
            <person name="Wang M."/>
            <person name="Pitluck S."/>
            <person name="Vogel J.P."/>
            <person name="Garvin D.F."/>
            <person name="Mockler T.C."/>
            <person name="Schmutz J."/>
            <person name="Rokhsar D."/>
            <person name="Bevan M.W."/>
        </authorList>
    </citation>
    <scope>NUCLEOTIDE SEQUENCE</scope>
    <source>
        <strain evidence="2">Bd21</strain>
    </source>
</reference>
<dbReference type="EMBL" id="CM000880">
    <property type="protein sequence ID" value="PNT75030.1"/>
    <property type="molecule type" value="Genomic_DNA"/>
</dbReference>
<sequence>MYDVSPVNWIAGRFGSRKSLPLERPSQKFRSRHAISAAAYRSTAHILSPTVHAHKGTVVVCLPHLIEMSGWAAQQNKRRKHLSKEPRKNKATPSSVP</sequence>
<evidence type="ECO:0000256" key="1">
    <source>
        <dbReference type="SAM" id="MobiDB-lite"/>
    </source>
</evidence>
<reference evidence="3" key="3">
    <citation type="submission" date="2018-08" db="UniProtKB">
        <authorList>
            <consortium name="EnsemblPlants"/>
        </authorList>
    </citation>
    <scope>IDENTIFICATION</scope>
    <source>
        <strain evidence="3">cv. Bd21</strain>
    </source>
</reference>
<organism evidence="2">
    <name type="scientific">Brachypodium distachyon</name>
    <name type="common">Purple false brome</name>
    <name type="synonym">Trachynia distachya</name>
    <dbReference type="NCBI Taxonomy" id="15368"/>
    <lineage>
        <taxon>Eukaryota</taxon>
        <taxon>Viridiplantae</taxon>
        <taxon>Streptophyta</taxon>
        <taxon>Embryophyta</taxon>
        <taxon>Tracheophyta</taxon>
        <taxon>Spermatophyta</taxon>
        <taxon>Magnoliopsida</taxon>
        <taxon>Liliopsida</taxon>
        <taxon>Poales</taxon>
        <taxon>Poaceae</taxon>
        <taxon>BOP clade</taxon>
        <taxon>Pooideae</taxon>
        <taxon>Stipodae</taxon>
        <taxon>Brachypodieae</taxon>
        <taxon>Brachypodium</taxon>
    </lineage>
</organism>
<protein>
    <submittedName>
        <fullName evidence="2 3">Uncharacterized protein</fullName>
    </submittedName>
</protein>
<evidence type="ECO:0000313" key="4">
    <source>
        <dbReference type="Proteomes" id="UP000008810"/>
    </source>
</evidence>
<keyword evidence="4" id="KW-1185">Reference proteome</keyword>
<reference evidence="2 3" key="1">
    <citation type="journal article" date="2010" name="Nature">
        <title>Genome sequencing and analysis of the model grass Brachypodium distachyon.</title>
        <authorList>
            <consortium name="International Brachypodium Initiative"/>
        </authorList>
    </citation>
    <scope>NUCLEOTIDE SEQUENCE [LARGE SCALE GENOMIC DNA]</scope>
    <source>
        <strain evidence="2 3">Bd21</strain>
    </source>
</reference>
<feature type="region of interest" description="Disordered" evidence="1">
    <location>
        <begin position="76"/>
        <end position="97"/>
    </location>
</feature>
<evidence type="ECO:0000313" key="2">
    <source>
        <dbReference type="EMBL" id="PNT75030.1"/>
    </source>
</evidence>
<name>A0A2K2DL76_BRADI</name>
<gene>
    <name evidence="2" type="ORF">BRADI_1g26524v3</name>
</gene>
<dbReference type="EnsemblPlants" id="PNT75030">
    <property type="protein sequence ID" value="PNT75030"/>
    <property type="gene ID" value="BRADI_1g26524v3"/>
</dbReference>
<dbReference type="Proteomes" id="UP000008810">
    <property type="component" value="Chromosome 1"/>
</dbReference>
<dbReference type="AlphaFoldDB" id="A0A2K2DL76"/>